<dbReference type="AlphaFoldDB" id="A0A0L0W460"/>
<feature type="coiled-coil region" evidence="1">
    <location>
        <begin position="143"/>
        <end position="179"/>
    </location>
</feature>
<proteinExistence type="predicted"/>
<keyword evidence="5" id="KW-1185">Reference proteome</keyword>
<name>A0A0L0W460_9BASI</name>
<feature type="region of interest" description="Disordered" evidence="2">
    <location>
        <begin position="17"/>
        <end position="83"/>
    </location>
</feature>
<gene>
    <name evidence="4" type="ORF">PSTG_00769</name>
</gene>
<feature type="compositionally biased region" description="Basic and acidic residues" evidence="2">
    <location>
        <begin position="66"/>
        <end position="83"/>
    </location>
</feature>
<evidence type="ECO:0000259" key="3">
    <source>
        <dbReference type="Pfam" id="PF14303"/>
    </source>
</evidence>
<accession>A0A0L0W460</accession>
<evidence type="ECO:0000313" key="4">
    <source>
        <dbReference type="EMBL" id="KNF06262.1"/>
    </source>
</evidence>
<dbReference type="InterPro" id="IPR029466">
    <property type="entry name" value="NAM-associated_C"/>
</dbReference>
<reference evidence="5" key="1">
    <citation type="submission" date="2014-03" db="EMBL/GenBank/DDBJ databases">
        <title>The Genome Sequence of Puccinia striiformis f. sp. tritici PST-78.</title>
        <authorList>
            <consortium name="The Broad Institute Genome Sequencing Platform"/>
            <person name="Cuomo C."/>
            <person name="Hulbert S."/>
            <person name="Chen X."/>
            <person name="Walker B."/>
            <person name="Young S.K."/>
            <person name="Zeng Q."/>
            <person name="Gargeya S."/>
            <person name="Fitzgerald M."/>
            <person name="Haas B."/>
            <person name="Abouelleil A."/>
            <person name="Alvarado L."/>
            <person name="Arachchi H.M."/>
            <person name="Berlin A.M."/>
            <person name="Chapman S.B."/>
            <person name="Goldberg J."/>
            <person name="Griggs A."/>
            <person name="Gujja S."/>
            <person name="Hansen M."/>
            <person name="Howarth C."/>
            <person name="Imamovic A."/>
            <person name="Larimer J."/>
            <person name="McCowan C."/>
            <person name="Montmayeur A."/>
            <person name="Murphy C."/>
            <person name="Neiman D."/>
            <person name="Pearson M."/>
            <person name="Priest M."/>
            <person name="Roberts A."/>
            <person name="Saif S."/>
            <person name="Shea T."/>
            <person name="Sisk P."/>
            <person name="Sykes S."/>
            <person name="Wortman J."/>
            <person name="Nusbaum C."/>
            <person name="Birren B."/>
        </authorList>
    </citation>
    <scope>NUCLEOTIDE SEQUENCE [LARGE SCALE GENOMIC DNA]</scope>
    <source>
        <strain evidence="5">race PST-78</strain>
    </source>
</reference>
<keyword evidence="1" id="KW-0175">Coiled coil</keyword>
<dbReference type="Pfam" id="PF14303">
    <property type="entry name" value="NAM-associated"/>
    <property type="match status" value="1"/>
</dbReference>
<feature type="domain" description="No apical meristem-associated C-terminal" evidence="3">
    <location>
        <begin position="3"/>
        <end position="140"/>
    </location>
</feature>
<protein>
    <recommendedName>
        <fullName evidence="3">No apical meristem-associated C-terminal domain-containing protein</fullName>
    </recommendedName>
</protein>
<dbReference type="EMBL" id="AJIL01000004">
    <property type="protein sequence ID" value="KNF06262.1"/>
    <property type="molecule type" value="Genomic_DNA"/>
</dbReference>
<dbReference type="STRING" id="1165861.A0A0L0W460"/>
<organism evidence="4 5">
    <name type="scientific">Puccinia striiformis f. sp. tritici PST-78</name>
    <dbReference type="NCBI Taxonomy" id="1165861"/>
    <lineage>
        <taxon>Eukaryota</taxon>
        <taxon>Fungi</taxon>
        <taxon>Dikarya</taxon>
        <taxon>Basidiomycota</taxon>
        <taxon>Pucciniomycotina</taxon>
        <taxon>Pucciniomycetes</taxon>
        <taxon>Pucciniales</taxon>
        <taxon>Pucciniaceae</taxon>
        <taxon>Puccinia</taxon>
    </lineage>
</organism>
<feature type="compositionally biased region" description="Low complexity" evidence="2">
    <location>
        <begin position="19"/>
        <end position="43"/>
    </location>
</feature>
<evidence type="ECO:0000256" key="2">
    <source>
        <dbReference type="SAM" id="MobiDB-lite"/>
    </source>
</evidence>
<dbReference type="Proteomes" id="UP000054564">
    <property type="component" value="Unassembled WGS sequence"/>
</dbReference>
<comment type="caution">
    <text evidence="4">The sequence shown here is derived from an EMBL/GenBank/DDBJ whole genome shotgun (WGS) entry which is preliminary data.</text>
</comment>
<evidence type="ECO:0000313" key="5">
    <source>
        <dbReference type="Proteomes" id="UP000054564"/>
    </source>
</evidence>
<evidence type="ECO:0000256" key="1">
    <source>
        <dbReference type="SAM" id="Coils"/>
    </source>
</evidence>
<sequence>MAFNLEHCYVMLKDAPKFQATSQPPKPKQTQTTPNTPTNSVTQGSSPSALDVEDEEPSEQSVLGSERMEGQKAAKKKRAEDESMGKIVHLQKELLQISRERLDTMKLAVRDAADEAILSKDLDSMCDQKRAYYKRKLKAIYDREDAEQAAKIERLEKEKEKERLIIEAREKEVVEAEKRKGKGKAKAKGKTKEIEVEVGITDVSEVDKIDDVEFADKYE</sequence>